<dbReference type="Pfam" id="PF13639">
    <property type="entry name" value="zf-RING_2"/>
    <property type="match status" value="1"/>
</dbReference>
<evidence type="ECO:0000256" key="7">
    <source>
        <dbReference type="ARBA" id="ARBA00023015"/>
    </source>
</evidence>
<dbReference type="EMBL" id="JAUESC010000001">
    <property type="protein sequence ID" value="KAK0608022.1"/>
    <property type="molecule type" value="Genomic_DNA"/>
</dbReference>
<dbReference type="PANTHER" id="PTHR46077">
    <property type="entry name" value="E3 UBIQUITIN-PROTEIN LIGASE TOPORS"/>
    <property type="match status" value="1"/>
</dbReference>
<dbReference type="GO" id="GO:0061630">
    <property type="term" value="F:ubiquitin protein ligase activity"/>
    <property type="evidence" value="ECO:0007669"/>
    <property type="project" value="UniProtKB-EC"/>
</dbReference>
<evidence type="ECO:0000256" key="4">
    <source>
        <dbReference type="ARBA" id="ARBA00022723"/>
    </source>
</evidence>
<evidence type="ECO:0000256" key="6">
    <source>
        <dbReference type="ARBA" id="ARBA00022833"/>
    </source>
</evidence>
<evidence type="ECO:0000256" key="2">
    <source>
        <dbReference type="ARBA" id="ARBA00012483"/>
    </source>
</evidence>
<evidence type="ECO:0000256" key="5">
    <source>
        <dbReference type="ARBA" id="ARBA00022771"/>
    </source>
</evidence>
<dbReference type="GO" id="GO:0000209">
    <property type="term" value="P:protein polyubiquitination"/>
    <property type="evidence" value="ECO:0007669"/>
    <property type="project" value="TreeGrafter"/>
</dbReference>
<dbReference type="InterPro" id="IPR013083">
    <property type="entry name" value="Znf_RING/FYVE/PHD"/>
</dbReference>
<name>A0AA39W8R2_ACESA</name>
<dbReference type="EC" id="2.3.2.27" evidence="2"/>
<dbReference type="SUPFAM" id="SSF57850">
    <property type="entry name" value="RING/U-box"/>
    <property type="match status" value="1"/>
</dbReference>
<dbReference type="SMART" id="SM00184">
    <property type="entry name" value="RING"/>
    <property type="match status" value="1"/>
</dbReference>
<accession>A0AA39W8R2</accession>
<dbReference type="InterPro" id="IPR001841">
    <property type="entry name" value="Znf_RING"/>
</dbReference>
<keyword evidence="6" id="KW-0862">Zinc</keyword>
<dbReference type="Gene3D" id="3.30.40.10">
    <property type="entry name" value="Zinc/RING finger domain, C3HC4 (zinc finger)"/>
    <property type="match status" value="1"/>
</dbReference>
<evidence type="ECO:0000259" key="10">
    <source>
        <dbReference type="PROSITE" id="PS50089"/>
    </source>
</evidence>
<evidence type="ECO:0000256" key="1">
    <source>
        <dbReference type="ARBA" id="ARBA00000900"/>
    </source>
</evidence>
<feature type="domain" description="RING-type" evidence="10">
    <location>
        <begin position="37"/>
        <end position="78"/>
    </location>
</feature>
<dbReference type="PROSITE" id="PS00518">
    <property type="entry name" value="ZF_RING_1"/>
    <property type="match status" value="1"/>
</dbReference>
<organism evidence="11 12">
    <name type="scientific">Acer saccharum</name>
    <name type="common">Sugar maple</name>
    <dbReference type="NCBI Taxonomy" id="4024"/>
    <lineage>
        <taxon>Eukaryota</taxon>
        <taxon>Viridiplantae</taxon>
        <taxon>Streptophyta</taxon>
        <taxon>Embryophyta</taxon>
        <taxon>Tracheophyta</taxon>
        <taxon>Spermatophyta</taxon>
        <taxon>Magnoliopsida</taxon>
        <taxon>eudicotyledons</taxon>
        <taxon>Gunneridae</taxon>
        <taxon>Pentapetalae</taxon>
        <taxon>rosids</taxon>
        <taxon>malvids</taxon>
        <taxon>Sapindales</taxon>
        <taxon>Sapindaceae</taxon>
        <taxon>Hippocastanoideae</taxon>
        <taxon>Acereae</taxon>
        <taxon>Acer</taxon>
    </lineage>
</organism>
<dbReference type="PANTHER" id="PTHR46077:SF1">
    <property type="entry name" value="TOP1 BINDING ARGININE_SERINE RICH PROTEIN, E3 UBIQUITIN LIGASE"/>
    <property type="match status" value="1"/>
</dbReference>
<dbReference type="GO" id="GO:0008270">
    <property type="term" value="F:zinc ion binding"/>
    <property type="evidence" value="ECO:0007669"/>
    <property type="project" value="UniProtKB-KW"/>
</dbReference>
<keyword evidence="12" id="KW-1185">Reference proteome</keyword>
<evidence type="ECO:0000256" key="9">
    <source>
        <dbReference type="PROSITE-ProRule" id="PRU00175"/>
    </source>
</evidence>
<dbReference type="GO" id="GO:0006513">
    <property type="term" value="P:protein monoubiquitination"/>
    <property type="evidence" value="ECO:0007669"/>
    <property type="project" value="TreeGrafter"/>
</dbReference>
<dbReference type="Proteomes" id="UP001168877">
    <property type="component" value="Unassembled WGS sequence"/>
</dbReference>
<reference evidence="11" key="1">
    <citation type="journal article" date="2022" name="Plant J.">
        <title>Strategies of tolerance reflected in two North American maple genomes.</title>
        <authorList>
            <person name="McEvoy S.L."/>
            <person name="Sezen U.U."/>
            <person name="Trouern-Trend A."/>
            <person name="McMahon S.M."/>
            <person name="Schaberg P.G."/>
            <person name="Yang J."/>
            <person name="Wegrzyn J.L."/>
            <person name="Swenson N.G."/>
        </authorList>
    </citation>
    <scope>NUCLEOTIDE SEQUENCE</scope>
    <source>
        <strain evidence="11">NS2018</strain>
    </source>
</reference>
<dbReference type="InterPro" id="IPR017907">
    <property type="entry name" value="Znf_RING_CS"/>
</dbReference>
<evidence type="ECO:0000313" key="11">
    <source>
        <dbReference type="EMBL" id="KAK0608022.1"/>
    </source>
</evidence>
<keyword evidence="8" id="KW-0804">Transcription</keyword>
<dbReference type="AlphaFoldDB" id="A0AA39W8R2"/>
<keyword evidence="5 9" id="KW-0863">Zinc-finger</keyword>
<proteinExistence type="predicted"/>
<gene>
    <name evidence="11" type="ORF">LWI29_024283</name>
</gene>
<reference evidence="11" key="2">
    <citation type="submission" date="2023-06" db="EMBL/GenBank/DDBJ databases">
        <authorList>
            <person name="Swenson N.G."/>
            <person name="Wegrzyn J.L."/>
            <person name="Mcevoy S.L."/>
        </authorList>
    </citation>
    <scope>NUCLEOTIDE SEQUENCE</scope>
    <source>
        <strain evidence="11">NS2018</strain>
        <tissue evidence="11">Leaf</tissue>
    </source>
</reference>
<sequence>MDSSSLRKSRNYIYDPKRDREKFYSRVISPAISGKKCPICLETLSDRRAAVLVTCTHAYCMDCIGKWSDLKRKCPLCNTEFDSWFYKINISSRKFLRQQLPALTKGKSVINESHHSSRASRRIIQRSRDEFNGAERRTRPLPWRRSFGLGRPGSSVPSHIAIEQKLEWRASVYIRRLQAVPLSPSDFLEQNVSRNNFRKERILQRIEPWIQRELQAILEDPDPSIIVHVVSTLFIASIEARFVAPPRQLGVEDDFLAPLRPFLHNQTDMFWHELRCFAESSLTMETYDAQKLVEDLGQAAKLHDRSSDVTLLVTGGLFG</sequence>
<comment type="catalytic activity">
    <reaction evidence="1">
        <text>S-ubiquitinyl-[E2 ubiquitin-conjugating enzyme]-L-cysteine + [acceptor protein]-L-lysine = [E2 ubiquitin-conjugating enzyme]-L-cysteine + N(6)-ubiquitinyl-[acceptor protein]-L-lysine.</text>
        <dbReference type="EC" id="2.3.2.27"/>
    </reaction>
</comment>
<protein>
    <recommendedName>
        <fullName evidence="2">RING-type E3 ubiquitin transferase</fullName>
        <ecNumber evidence="2">2.3.2.27</ecNumber>
    </recommendedName>
</protein>
<evidence type="ECO:0000313" key="12">
    <source>
        <dbReference type="Proteomes" id="UP001168877"/>
    </source>
</evidence>
<keyword evidence="7" id="KW-0805">Transcription regulation</keyword>
<dbReference type="PROSITE" id="PS50089">
    <property type="entry name" value="ZF_RING_2"/>
    <property type="match status" value="1"/>
</dbReference>
<keyword evidence="4" id="KW-0479">Metal-binding</keyword>
<keyword evidence="3" id="KW-0808">Transferase</keyword>
<comment type="caution">
    <text evidence="11">The sequence shown here is derived from an EMBL/GenBank/DDBJ whole genome shotgun (WGS) entry which is preliminary data.</text>
</comment>
<evidence type="ECO:0000256" key="3">
    <source>
        <dbReference type="ARBA" id="ARBA00022679"/>
    </source>
</evidence>
<evidence type="ECO:0000256" key="8">
    <source>
        <dbReference type="ARBA" id="ARBA00023163"/>
    </source>
</evidence>